<protein>
    <recommendedName>
        <fullName evidence="2">SurA N-terminal domain-containing protein</fullName>
    </recommendedName>
</protein>
<feature type="non-terminal residue" evidence="1">
    <location>
        <position position="1"/>
    </location>
</feature>
<sequence length="148" mass="17198">VHAETIVVDRIYLIVNSQMLTRSEAQDVKSAIMSQKSSGEKTQAELDNQLLMNLMQEMLLLDRANALKIVPMENEIDSRLNSLADEQPQLLDIYSEEDLKEQLVRDFKKHRVISREVDSKIHINSLDIENFCYRQMRNQRKIGLAQIL</sequence>
<name>A0A381URS6_9ZZZZ</name>
<reference evidence="1" key="1">
    <citation type="submission" date="2018-05" db="EMBL/GenBank/DDBJ databases">
        <authorList>
            <person name="Lanie J.A."/>
            <person name="Ng W.-L."/>
            <person name="Kazmierczak K.M."/>
            <person name="Andrzejewski T.M."/>
            <person name="Davidsen T.M."/>
            <person name="Wayne K.J."/>
            <person name="Tettelin H."/>
            <person name="Glass J.I."/>
            <person name="Rusch D."/>
            <person name="Podicherti R."/>
            <person name="Tsui H.-C.T."/>
            <person name="Winkler M.E."/>
        </authorList>
    </citation>
    <scope>NUCLEOTIDE SEQUENCE</scope>
</reference>
<dbReference type="SUPFAM" id="SSF109998">
    <property type="entry name" value="Triger factor/SurA peptide-binding domain-like"/>
    <property type="match status" value="1"/>
</dbReference>
<evidence type="ECO:0000313" key="1">
    <source>
        <dbReference type="EMBL" id="SVA30451.1"/>
    </source>
</evidence>
<dbReference type="Gene3D" id="1.10.4030.10">
    <property type="entry name" value="Porin chaperone SurA, peptide-binding domain"/>
    <property type="match status" value="1"/>
</dbReference>
<accession>A0A381URS6</accession>
<organism evidence="1">
    <name type="scientific">marine metagenome</name>
    <dbReference type="NCBI Taxonomy" id="408172"/>
    <lineage>
        <taxon>unclassified sequences</taxon>
        <taxon>metagenomes</taxon>
        <taxon>ecological metagenomes</taxon>
    </lineage>
</organism>
<gene>
    <name evidence="1" type="ORF">METZ01_LOCUS83305</name>
</gene>
<dbReference type="EMBL" id="UINC01006928">
    <property type="protein sequence ID" value="SVA30451.1"/>
    <property type="molecule type" value="Genomic_DNA"/>
</dbReference>
<dbReference type="AlphaFoldDB" id="A0A381URS6"/>
<feature type="non-terminal residue" evidence="1">
    <location>
        <position position="148"/>
    </location>
</feature>
<proteinExistence type="predicted"/>
<dbReference type="InterPro" id="IPR027304">
    <property type="entry name" value="Trigger_fact/SurA_dom_sf"/>
</dbReference>
<evidence type="ECO:0008006" key="2">
    <source>
        <dbReference type="Google" id="ProtNLM"/>
    </source>
</evidence>